<keyword evidence="2" id="KW-1185">Reference proteome</keyword>
<protein>
    <submittedName>
        <fullName evidence="1">Uncharacterized protein</fullName>
    </submittedName>
</protein>
<accession>A0ABV6V9H8</accession>
<dbReference type="RefSeq" id="WP_380507931.1">
    <property type="nucleotide sequence ID" value="NZ_JBHEZX010000005.1"/>
</dbReference>
<name>A0ABV6V9H8_9ACTN</name>
<dbReference type="Proteomes" id="UP001592582">
    <property type="component" value="Unassembled WGS sequence"/>
</dbReference>
<evidence type="ECO:0000313" key="1">
    <source>
        <dbReference type="EMBL" id="MFC1410385.1"/>
    </source>
</evidence>
<sequence length="44" mass="4967">MAEDEVGRSLAVQLPEDEGNPFAWREDSAPRKGLLGWLLRRWGG</sequence>
<dbReference type="EMBL" id="JBHEZX010000005">
    <property type="protein sequence ID" value="MFC1410385.1"/>
    <property type="molecule type" value="Genomic_DNA"/>
</dbReference>
<organism evidence="1 2">
    <name type="scientific">Streptacidiphilus alkalitolerans</name>
    <dbReference type="NCBI Taxonomy" id="3342712"/>
    <lineage>
        <taxon>Bacteria</taxon>
        <taxon>Bacillati</taxon>
        <taxon>Actinomycetota</taxon>
        <taxon>Actinomycetes</taxon>
        <taxon>Kitasatosporales</taxon>
        <taxon>Streptomycetaceae</taxon>
        <taxon>Streptacidiphilus</taxon>
    </lineage>
</organism>
<evidence type="ECO:0000313" key="2">
    <source>
        <dbReference type="Proteomes" id="UP001592582"/>
    </source>
</evidence>
<reference evidence="1 2" key="1">
    <citation type="submission" date="2024-09" db="EMBL/GenBank/DDBJ databases">
        <authorList>
            <person name="Lee S.D."/>
        </authorList>
    </citation>
    <scope>NUCLEOTIDE SEQUENCE [LARGE SCALE GENOMIC DNA]</scope>
    <source>
        <strain evidence="1 2">N1-1</strain>
    </source>
</reference>
<comment type="caution">
    <text evidence="1">The sequence shown here is derived from an EMBL/GenBank/DDBJ whole genome shotgun (WGS) entry which is preliminary data.</text>
</comment>
<gene>
    <name evidence="1" type="ORF">ACEZDG_14035</name>
</gene>
<proteinExistence type="predicted"/>